<dbReference type="AlphaFoldDB" id="A0A9N9F076"/>
<dbReference type="PROSITE" id="PS51294">
    <property type="entry name" value="HTH_MYB"/>
    <property type="match status" value="1"/>
</dbReference>
<dbReference type="InterPro" id="IPR044444">
    <property type="entry name" value="Ribosomal_mL44_DSRM_metazoa"/>
</dbReference>
<accession>A0A9N9F076</accession>
<feature type="domain" description="RNase III" evidence="11">
    <location>
        <begin position="141"/>
        <end position="284"/>
    </location>
</feature>
<dbReference type="PROSITE" id="PS50090">
    <property type="entry name" value="MYB_LIKE"/>
    <property type="match status" value="1"/>
</dbReference>
<evidence type="ECO:0000259" key="11">
    <source>
        <dbReference type="PROSITE" id="PS50142"/>
    </source>
</evidence>
<feature type="domain" description="DRBM" evidence="10">
    <location>
        <begin position="313"/>
        <end position="383"/>
    </location>
</feature>
<dbReference type="PANTHER" id="PTHR11207">
    <property type="entry name" value="RIBONUCLEASE III"/>
    <property type="match status" value="1"/>
</dbReference>
<dbReference type="InterPro" id="IPR044443">
    <property type="entry name" value="Ribosomal_mL44_DSRM_fung"/>
</dbReference>
<dbReference type="GO" id="GO:0006396">
    <property type="term" value="P:RNA processing"/>
    <property type="evidence" value="ECO:0007669"/>
    <property type="project" value="InterPro"/>
</dbReference>
<dbReference type="InterPro" id="IPR000999">
    <property type="entry name" value="RNase_III_dom"/>
</dbReference>
<evidence type="ECO:0000256" key="6">
    <source>
        <dbReference type="ARBA" id="ARBA00024034"/>
    </source>
</evidence>
<dbReference type="Gene3D" id="1.10.1520.10">
    <property type="entry name" value="Ribonuclease III domain"/>
    <property type="match status" value="1"/>
</dbReference>
<name>A0A9N9F076_9GLOM</name>
<dbReference type="PROSITE" id="PS50137">
    <property type="entry name" value="DS_RBD"/>
    <property type="match status" value="1"/>
</dbReference>
<dbReference type="SUPFAM" id="SSF46689">
    <property type="entry name" value="Homeodomain-like"/>
    <property type="match status" value="1"/>
</dbReference>
<evidence type="ECO:0000259" key="9">
    <source>
        <dbReference type="PROSITE" id="PS50090"/>
    </source>
</evidence>
<dbReference type="SMART" id="SM00358">
    <property type="entry name" value="DSRM"/>
    <property type="match status" value="1"/>
</dbReference>
<evidence type="ECO:0000259" key="12">
    <source>
        <dbReference type="PROSITE" id="PS51294"/>
    </source>
</evidence>
<dbReference type="PROSITE" id="PS50142">
    <property type="entry name" value="RNASE_3_2"/>
    <property type="match status" value="1"/>
</dbReference>
<gene>
    <name evidence="13" type="ORF">PBRASI_LOCUS2522</name>
</gene>
<dbReference type="Pfam" id="PF22892">
    <property type="entry name" value="DSRM_MRPL44"/>
    <property type="match status" value="1"/>
</dbReference>
<dbReference type="Pfam" id="PF00249">
    <property type="entry name" value="Myb_DNA-binding"/>
    <property type="match status" value="1"/>
</dbReference>
<dbReference type="EMBL" id="CAJVPI010000200">
    <property type="protein sequence ID" value="CAG8499325.1"/>
    <property type="molecule type" value="Genomic_DNA"/>
</dbReference>
<feature type="domain" description="HTH myb-type" evidence="12">
    <location>
        <begin position="4"/>
        <end position="58"/>
    </location>
</feature>
<keyword evidence="2 8" id="KW-0694">RNA-binding</keyword>
<comment type="caution">
    <text evidence="13">The sequence shown here is derived from an EMBL/GenBank/DDBJ whole genome shotgun (WGS) entry which is preliminary data.</text>
</comment>
<dbReference type="Proteomes" id="UP000789739">
    <property type="component" value="Unassembled WGS sequence"/>
</dbReference>
<dbReference type="CDD" id="cd00593">
    <property type="entry name" value="RIBOc"/>
    <property type="match status" value="1"/>
</dbReference>
<dbReference type="CDD" id="cd19873">
    <property type="entry name" value="DSRM_MRPL3_like"/>
    <property type="match status" value="1"/>
</dbReference>
<dbReference type="InterPro" id="IPR009057">
    <property type="entry name" value="Homeodomain-like_sf"/>
</dbReference>
<dbReference type="SUPFAM" id="SSF54768">
    <property type="entry name" value="dsRNA-binding domain-like"/>
    <property type="match status" value="1"/>
</dbReference>
<keyword evidence="3" id="KW-0689">Ribosomal protein</keyword>
<proteinExistence type="inferred from homology"/>
<dbReference type="InterPro" id="IPR017930">
    <property type="entry name" value="Myb_dom"/>
</dbReference>
<dbReference type="PANTHER" id="PTHR11207:SF32">
    <property type="entry name" value="LARGE RIBOSOMAL SUBUNIT PROTEIN ML44"/>
    <property type="match status" value="1"/>
</dbReference>
<evidence type="ECO:0000256" key="5">
    <source>
        <dbReference type="ARBA" id="ARBA00023274"/>
    </source>
</evidence>
<comment type="subcellular location">
    <subcellularLocation>
        <location evidence="1">Mitochondrion</location>
    </subcellularLocation>
</comment>
<dbReference type="Gene3D" id="1.10.10.60">
    <property type="entry name" value="Homeodomain-like"/>
    <property type="match status" value="1"/>
</dbReference>
<dbReference type="OrthoDB" id="67027at2759"/>
<feature type="domain" description="Myb-like" evidence="9">
    <location>
        <begin position="4"/>
        <end position="54"/>
    </location>
</feature>
<sequence length="414" mass="46765">MSVSKSLRREYWTKEEDKALRKLHHELGPVWIKISINMVTKTPKQCYERWNNATRPGINSDPLNDEERAMIDLLYCDYGPKWSVIASHIPGRTARIQFLRIPSLSLTRSFHNSSPRYVIKPKFKIPISPDPPVRDSIPAGMHALGARLNLKFSNQKILLQALTDRTYVDTDLPSNEGFQVLGNNAFGLYVTEYLHVKYPRLPLPILEEILTMYCGHTTLSTFGREVGVDRQVRWQKVTDEALATQSANGNEKRWVPESNTPRGIGKVTADAVGAIVGALYFDQGPAAAKSFIHDQFLSRDVNVGAIFERHIVNPKRDLSYLMRRHSQEPPISRLTAETGRLSKSPTFIVSVYSGTKKLGEGFGSSLDMAEFRAARDALKKHYLKETKDFQLPSIVDKENVVYVPTEIEDTPAIV</sequence>
<evidence type="ECO:0000256" key="2">
    <source>
        <dbReference type="ARBA" id="ARBA00022884"/>
    </source>
</evidence>
<dbReference type="GO" id="GO:0003725">
    <property type="term" value="F:double-stranded RNA binding"/>
    <property type="evidence" value="ECO:0007669"/>
    <property type="project" value="InterPro"/>
</dbReference>
<dbReference type="SMART" id="SM00535">
    <property type="entry name" value="RIBOc"/>
    <property type="match status" value="1"/>
</dbReference>
<evidence type="ECO:0000256" key="3">
    <source>
        <dbReference type="ARBA" id="ARBA00022980"/>
    </source>
</evidence>
<evidence type="ECO:0000313" key="14">
    <source>
        <dbReference type="Proteomes" id="UP000789739"/>
    </source>
</evidence>
<evidence type="ECO:0000259" key="10">
    <source>
        <dbReference type="PROSITE" id="PS50137"/>
    </source>
</evidence>
<dbReference type="InterPro" id="IPR001005">
    <property type="entry name" value="SANT/Myb"/>
</dbReference>
<dbReference type="SUPFAM" id="SSF69065">
    <property type="entry name" value="RNase III domain-like"/>
    <property type="match status" value="1"/>
</dbReference>
<dbReference type="GO" id="GO:0005739">
    <property type="term" value="C:mitochondrion"/>
    <property type="evidence" value="ECO:0007669"/>
    <property type="project" value="TreeGrafter"/>
</dbReference>
<organism evidence="13 14">
    <name type="scientific">Paraglomus brasilianum</name>
    <dbReference type="NCBI Taxonomy" id="144538"/>
    <lineage>
        <taxon>Eukaryota</taxon>
        <taxon>Fungi</taxon>
        <taxon>Fungi incertae sedis</taxon>
        <taxon>Mucoromycota</taxon>
        <taxon>Glomeromycotina</taxon>
        <taxon>Glomeromycetes</taxon>
        <taxon>Paraglomerales</taxon>
        <taxon>Paraglomeraceae</taxon>
        <taxon>Paraglomus</taxon>
    </lineage>
</organism>
<dbReference type="GO" id="GO:0003735">
    <property type="term" value="F:structural constituent of ribosome"/>
    <property type="evidence" value="ECO:0007669"/>
    <property type="project" value="TreeGrafter"/>
</dbReference>
<keyword evidence="5" id="KW-0687">Ribonucleoprotein</keyword>
<reference evidence="13" key="1">
    <citation type="submission" date="2021-06" db="EMBL/GenBank/DDBJ databases">
        <authorList>
            <person name="Kallberg Y."/>
            <person name="Tangrot J."/>
            <person name="Rosling A."/>
        </authorList>
    </citation>
    <scope>NUCLEOTIDE SEQUENCE</scope>
    <source>
        <strain evidence="13">BR232B</strain>
    </source>
</reference>
<dbReference type="InterPro" id="IPR014720">
    <property type="entry name" value="dsRBD_dom"/>
</dbReference>
<evidence type="ECO:0000256" key="4">
    <source>
        <dbReference type="ARBA" id="ARBA00023128"/>
    </source>
</evidence>
<dbReference type="GO" id="GO:0004525">
    <property type="term" value="F:ribonuclease III activity"/>
    <property type="evidence" value="ECO:0007669"/>
    <property type="project" value="InterPro"/>
</dbReference>
<keyword evidence="14" id="KW-1185">Reference proteome</keyword>
<keyword evidence="4" id="KW-0496">Mitochondrion</keyword>
<evidence type="ECO:0000256" key="1">
    <source>
        <dbReference type="ARBA" id="ARBA00004173"/>
    </source>
</evidence>
<evidence type="ECO:0000313" key="13">
    <source>
        <dbReference type="EMBL" id="CAG8499325.1"/>
    </source>
</evidence>
<comment type="similarity">
    <text evidence="6">Belongs to the ribonuclease III family. Mitochondrion-specific ribosomal protein mL44 subfamily.</text>
</comment>
<dbReference type="Gene3D" id="3.30.160.20">
    <property type="match status" value="1"/>
</dbReference>
<dbReference type="InterPro" id="IPR036389">
    <property type="entry name" value="RNase_III_sf"/>
</dbReference>
<evidence type="ECO:0000256" key="8">
    <source>
        <dbReference type="PROSITE-ProRule" id="PRU00266"/>
    </source>
</evidence>
<protein>
    <recommendedName>
        <fullName evidence="7">Large ribosomal subunit protein mL44</fullName>
    </recommendedName>
</protein>
<dbReference type="SMART" id="SM00717">
    <property type="entry name" value="SANT"/>
    <property type="match status" value="2"/>
</dbReference>
<dbReference type="Pfam" id="PF14622">
    <property type="entry name" value="Ribonucleas_3_3"/>
    <property type="match status" value="1"/>
</dbReference>
<evidence type="ECO:0000256" key="7">
    <source>
        <dbReference type="ARBA" id="ARBA00035187"/>
    </source>
</evidence>
<dbReference type="CDD" id="cd00167">
    <property type="entry name" value="SANT"/>
    <property type="match status" value="1"/>
</dbReference>